<dbReference type="Pfam" id="PF13144">
    <property type="entry name" value="ChapFlgA"/>
    <property type="match status" value="1"/>
</dbReference>
<evidence type="ECO:0000313" key="10">
    <source>
        <dbReference type="Proteomes" id="UP000305874"/>
    </source>
</evidence>
<comment type="caution">
    <text evidence="9">The sequence shown here is derived from an EMBL/GenBank/DDBJ whole genome shotgun (WGS) entry which is preliminary data.</text>
</comment>
<feature type="signal peptide" evidence="7">
    <location>
        <begin position="1"/>
        <end position="28"/>
    </location>
</feature>
<dbReference type="InterPro" id="IPR041231">
    <property type="entry name" value="FlgA_N"/>
</dbReference>
<evidence type="ECO:0000259" key="8">
    <source>
        <dbReference type="SMART" id="SM00858"/>
    </source>
</evidence>
<comment type="function">
    <text evidence="6 7">Involved in the assembly process of the P-ring formation. It may associate with FlgF on the rod constituting a structure essential for the P-ring assembly or may act as a modulator protein for the P-ring assembly.</text>
</comment>
<reference evidence="10" key="2">
    <citation type="submission" date="2019-06" db="EMBL/GenBank/DDBJ databases">
        <title>Co-occurence of chitin degradation, pigmentation and bioactivity in marine Pseudoalteromonas.</title>
        <authorList>
            <person name="Sonnenschein E.C."/>
            <person name="Bech P.K."/>
        </authorList>
    </citation>
    <scope>NUCLEOTIDE SEQUENCE [LARGE SCALE GENOMIC DNA]</scope>
    <source>
        <strain evidence="10">S2897</strain>
    </source>
</reference>
<dbReference type="AlphaFoldDB" id="A0A5S3Z7R4"/>
<keyword evidence="5 7" id="KW-0574">Periplasm</keyword>
<dbReference type="PANTHER" id="PTHR36307">
    <property type="entry name" value="FLAGELLA BASAL BODY P-RING FORMATION PROTEIN FLGA"/>
    <property type="match status" value="1"/>
</dbReference>
<evidence type="ECO:0000256" key="2">
    <source>
        <dbReference type="ARBA" id="ARBA00010474"/>
    </source>
</evidence>
<evidence type="ECO:0000256" key="1">
    <source>
        <dbReference type="ARBA" id="ARBA00004418"/>
    </source>
</evidence>
<proteinExistence type="inferred from homology"/>
<dbReference type="InterPro" id="IPR013974">
    <property type="entry name" value="SAF"/>
</dbReference>
<feature type="chain" id="PRO_5024506003" description="Flagella basal body P-ring formation protein FlgA" evidence="7">
    <location>
        <begin position="29"/>
        <end position="241"/>
    </location>
</feature>
<dbReference type="SMART" id="SM00858">
    <property type="entry name" value="SAF"/>
    <property type="match status" value="1"/>
</dbReference>
<keyword evidence="9" id="KW-0282">Flagellum</keyword>
<dbReference type="Gene3D" id="2.30.30.760">
    <property type="match status" value="1"/>
</dbReference>
<dbReference type="GO" id="GO:0042597">
    <property type="term" value="C:periplasmic space"/>
    <property type="evidence" value="ECO:0007669"/>
    <property type="project" value="UniProtKB-SubCell"/>
</dbReference>
<dbReference type="OrthoDB" id="5729023at2"/>
<comment type="similarity">
    <text evidence="2 7">Belongs to the FlgA family.</text>
</comment>
<sequence>MVSMFKKIQLFQSLWLIAGVLISSTAEANNGQQQRYDRHALQTLAEQYITEQAQIQPDQELQVQAMDLDARIGPRECAVTPQASTASAPPFNRQVTVKLKCSSPALWSQYVHVRISKLSTIVVANDHIARGQIISADDLTTEQRPQHFVRARYIEQPEVIVGSRSKRSIRRGLPISMNQLCMVCKGDNVSIIARFNGLTIKTSGEALEDGGVGDNIRVRNVKSGRLINAKVTAVETVAVNI</sequence>
<dbReference type="Pfam" id="PF17656">
    <property type="entry name" value="ChapFlgA_N"/>
    <property type="match status" value="1"/>
</dbReference>
<protein>
    <recommendedName>
        <fullName evidence="3 7">Flagella basal body P-ring formation protein FlgA</fullName>
    </recommendedName>
</protein>
<evidence type="ECO:0000256" key="5">
    <source>
        <dbReference type="ARBA" id="ARBA00022764"/>
    </source>
</evidence>
<keyword evidence="7" id="KW-1005">Bacterial flagellum biogenesis</keyword>
<keyword evidence="9" id="KW-0966">Cell projection</keyword>
<evidence type="ECO:0000256" key="6">
    <source>
        <dbReference type="ARBA" id="ARBA00025643"/>
    </source>
</evidence>
<dbReference type="Proteomes" id="UP000305874">
    <property type="component" value="Unassembled WGS sequence"/>
</dbReference>
<evidence type="ECO:0000256" key="3">
    <source>
        <dbReference type="ARBA" id="ARBA00014754"/>
    </source>
</evidence>
<dbReference type="STRING" id="151081.TW72_15450"/>
<dbReference type="Gene3D" id="3.90.1210.10">
    <property type="entry name" value="Antifreeze-like/N-acetylneuraminic acid synthase C-terminal domain"/>
    <property type="match status" value="1"/>
</dbReference>
<dbReference type="InterPro" id="IPR039246">
    <property type="entry name" value="Flagellar_FlgA"/>
</dbReference>
<dbReference type="PANTHER" id="PTHR36307:SF1">
    <property type="entry name" value="FLAGELLA BASAL BODY P-RING FORMATION PROTEIN FLGA"/>
    <property type="match status" value="1"/>
</dbReference>
<feature type="domain" description="SAF" evidence="8">
    <location>
        <begin position="119"/>
        <end position="181"/>
    </location>
</feature>
<organism evidence="9 10">
    <name type="scientific">Pseudoalteromonas ruthenica</name>
    <dbReference type="NCBI Taxonomy" id="151081"/>
    <lineage>
        <taxon>Bacteria</taxon>
        <taxon>Pseudomonadati</taxon>
        <taxon>Pseudomonadota</taxon>
        <taxon>Gammaproteobacteria</taxon>
        <taxon>Alteromonadales</taxon>
        <taxon>Pseudoalteromonadaceae</taxon>
        <taxon>Pseudoalteromonas</taxon>
    </lineage>
</organism>
<comment type="subcellular location">
    <subcellularLocation>
        <location evidence="1 7">Periplasm</location>
    </subcellularLocation>
</comment>
<dbReference type="GO" id="GO:0044780">
    <property type="term" value="P:bacterial-type flagellum assembly"/>
    <property type="evidence" value="ECO:0007669"/>
    <property type="project" value="InterPro"/>
</dbReference>
<evidence type="ECO:0000256" key="7">
    <source>
        <dbReference type="RuleBase" id="RU362063"/>
    </source>
</evidence>
<dbReference type="EMBL" id="PNCG01000004">
    <property type="protein sequence ID" value="TMP87895.1"/>
    <property type="molecule type" value="Genomic_DNA"/>
</dbReference>
<evidence type="ECO:0000313" key="9">
    <source>
        <dbReference type="EMBL" id="TMP87895.1"/>
    </source>
</evidence>
<gene>
    <name evidence="9" type="ORF">CWC05_06295</name>
</gene>
<dbReference type="InterPro" id="IPR017585">
    <property type="entry name" value="SAF_FlgA"/>
</dbReference>
<dbReference type="CDD" id="cd11614">
    <property type="entry name" value="SAF_CpaB_FlgA_like"/>
    <property type="match status" value="1"/>
</dbReference>
<name>A0A5S3Z7R4_9GAMM</name>
<accession>A0A5S3Z7R4</accession>
<dbReference type="NCBIfam" id="TIGR03170">
    <property type="entry name" value="flgA_cterm"/>
    <property type="match status" value="1"/>
</dbReference>
<keyword evidence="9" id="KW-0969">Cilium</keyword>
<reference evidence="9 10" key="1">
    <citation type="submission" date="2017-12" db="EMBL/GenBank/DDBJ databases">
        <authorList>
            <person name="Paulsen S."/>
            <person name="Gram L.K."/>
        </authorList>
    </citation>
    <scope>NUCLEOTIDE SEQUENCE [LARGE SCALE GENOMIC DNA]</scope>
    <source>
        <strain evidence="9 10">S2897</strain>
    </source>
</reference>
<keyword evidence="4 7" id="KW-0732">Signal</keyword>
<evidence type="ECO:0000256" key="4">
    <source>
        <dbReference type="ARBA" id="ARBA00022729"/>
    </source>
</evidence>